<keyword evidence="5 9" id="KW-0067">ATP-binding</keyword>
<dbReference type="PROSITE" id="PS00178">
    <property type="entry name" value="AA_TRNA_LIGASE_I"/>
    <property type="match status" value="1"/>
</dbReference>
<evidence type="ECO:0000313" key="13">
    <source>
        <dbReference type="EMBL" id="AVP87062.1"/>
    </source>
</evidence>
<dbReference type="KEGG" id="ptc:phytr_1010"/>
<evidence type="ECO:0000256" key="7">
    <source>
        <dbReference type="ARBA" id="ARBA00023146"/>
    </source>
</evidence>
<dbReference type="InterPro" id="IPR035684">
    <property type="entry name" value="ArgRS_core"/>
</dbReference>
<keyword evidence="6 9" id="KW-0648">Protein biosynthesis</keyword>
<dbReference type="HAMAP" id="MF_00123">
    <property type="entry name" value="Arg_tRNA_synth"/>
    <property type="match status" value="1"/>
</dbReference>
<dbReference type="PANTHER" id="PTHR11956:SF5">
    <property type="entry name" value="ARGININE--TRNA LIGASE, CYTOPLASMIC"/>
    <property type="match status" value="1"/>
</dbReference>
<dbReference type="CDD" id="cd00671">
    <property type="entry name" value="ArgRS_core"/>
    <property type="match status" value="1"/>
</dbReference>
<dbReference type="AlphaFoldDB" id="A0A2P1P715"/>
<dbReference type="PANTHER" id="PTHR11956">
    <property type="entry name" value="ARGINYL-TRNA SYNTHETASE"/>
    <property type="match status" value="1"/>
</dbReference>
<dbReference type="OrthoDB" id="9803211at2"/>
<keyword evidence="14" id="KW-1185">Reference proteome</keyword>
<dbReference type="EMBL" id="CP027845">
    <property type="protein sequence ID" value="AVP87062.1"/>
    <property type="molecule type" value="Genomic_DNA"/>
</dbReference>
<evidence type="ECO:0000256" key="10">
    <source>
        <dbReference type="RuleBase" id="RU363038"/>
    </source>
</evidence>
<sequence>MSVFKEFQGVINKGLKQTFDIEEGFVENIIVEMPREQGHGDLSTNAAMVLAGKLKKAPKVIAQSICDYLQTHPDVAKCEIAGPGFVNFDLKVARWQKGLKEILELKEKYGQEDIGQGVRVNVEYVSCNPTGPMHIGHTRGAIYGDALANILQYAGYDVVREFYINDAGSQLDILATSLFLRYQEALTGKEVKIPEGLYPGEYLIPIGKKLAKEHQDLSLEKDAEIIKKFAVKEMMALIKDDLAALGIHHDIFFSEKTFLHDQNKISKVIEELRGKGFIYQGTLPSPKGRELEDFNPEEQLLFKSTEFGDDQDRSLQKRDKSWTYFAAEVAYFKDKIERGFNKLILVLGADHVGYIKRAKAVCAAIDKSVDCIITTCQLVNYMKGGQAIKMSKRSGNFLCASDIMELVGADALRFMMLTRKNDAIIDFDVDQVVDYSKDNPVFYVQYAHVRTNSILNSAPEDVRTIFEEGKFDLSLLSLEEEISLIKKLASWPKVLEGAVKTFEPHRIVFYLQSLAASFHGLWQLCKDGQSYRFIVENNPQLTAARFTLAASIKIIIANGLGLIGVKPMERM</sequence>
<dbReference type="InterPro" id="IPR001278">
    <property type="entry name" value="Arg-tRNA-ligase"/>
</dbReference>
<evidence type="ECO:0000256" key="2">
    <source>
        <dbReference type="ARBA" id="ARBA00022490"/>
    </source>
</evidence>
<comment type="subunit">
    <text evidence="9">Monomer.</text>
</comment>
<evidence type="ECO:0000256" key="5">
    <source>
        <dbReference type="ARBA" id="ARBA00022840"/>
    </source>
</evidence>
<dbReference type="GO" id="GO:0005737">
    <property type="term" value="C:cytoplasm"/>
    <property type="evidence" value="ECO:0007669"/>
    <property type="project" value="UniProtKB-SubCell"/>
</dbReference>
<evidence type="ECO:0000259" key="11">
    <source>
        <dbReference type="SMART" id="SM00836"/>
    </source>
</evidence>
<keyword evidence="2 9" id="KW-0963">Cytoplasm</keyword>
<dbReference type="NCBIfam" id="TIGR00456">
    <property type="entry name" value="argS"/>
    <property type="match status" value="1"/>
</dbReference>
<dbReference type="InterPro" id="IPR008909">
    <property type="entry name" value="DALR_anticod-bd"/>
</dbReference>
<dbReference type="Gene3D" id="3.30.1360.70">
    <property type="entry name" value="Arginyl tRNA synthetase N-terminal domain"/>
    <property type="match status" value="1"/>
</dbReference>
<feature type="domain" description="DALR anticodon binding" evidence="11">
    <location>
        <begin position="444"/>
        <end position="571"/>
    </location>
</feature>
<accession>A0A2P1P715</accession>
<comment type="subcellular location">
    <subcellularLocation>
        <location evidence="9">Cytoplasm</location>
    </subcellularLocation>
</comment>
<proteinExistence type="inferred from homology"/>
<dbReference type="Pfam" id="PF05746">
    <property type="entry name" value="DALR_1"/>
    <property type="match status" value="1"/>
</dbReference>
<dbReference type="Gene3D" id="1.10.730.10">
    <property type="entry name" value="Isoleucyl-tRNA Synthetase, Domain 1"/>
    <property type="match status" value="1"/>
</dbReference>
<protein>
    <recommendedName>
        <fullName evidence="9">Arginine--tRNA ligase</fullName>
        <ecNumber evidence="9">6.1.1.19</ecNumber>
    </recommendedName>
    <alternativeName>
        <fullName evidence="9">Arginyl-tRNA synthetase</fullName>
        <shortName evidence="9">ArgRS</shortName>
    </alternativeName>
</protein>
<dbReference type="Pfam" id="PF00750">
    <property type="entry name" value="tRNA-synt_1d"/>
    <property type="match status" value="1"/>
</dbReference>
<name>A0A2P1P715_9RICK</name>
<evidence type="ECO:0000313" key="14">
    <source>
        <dbReference type="Proteomes" id="UP000241762"/>
    </source>
</evidence>
<dbReference type="InterPro" id="IPR036695">
    <property type="entry name" value="Arg-tRNA-synth_N_sf"/>
</dbReference>
<evidence type="ECO:0000256" key="3">
    <source>
        <dbReference type="ARBA" id="ARBA00022598"/>
    </source>
</evidence>
<evidence type="ECO:0000256" key="4">
    <source>
        <dbReference type="ARBA" id="ARBA00022741"/>
    </source>
</evidence>
<keyword evidence="4 9" id="KW-0547">Nucleotide-binding</keyword>
<comment type="caution">
    <text evidence="9">Lacks conserved residue(s) required for the propagation of feature annotation.</text>
</comment>
<feature type="domain" description="Arginyl tRNA synthetase N-terminal" evidence="12">
    <location>
        <begin position="5"/>
        <end position="90"/>
    </location>
</feature>
<dbReference type="RefSeq" id="WP_106873940.1">
    <property type="nucleotide sequence ID" value="NZ_CP027845.1"/>
</dbReference>
<dbReference type="GO" id="GO:0006420">
    <property type="term" value="P:arginyl-tRNA aminoacylation"/>
    <property type="evidence" value="ECO:0007669"/>
    <property type="project" value="UniProtKB-UniRule"/>
</dbReference>
<evidence type="ECO:0000256" key="1">
    <source>
        <dbReference type="ARBA" id="ARBA00005594"/>
    </source>
</evidence>
<dbReference type="Pfam" id="PF03485">
    <property type="entry name" value="Arg_tRNA_synt_N"/>
    <property type="match status" value="1"/>
</dbReference>
<dbReference type="InterPro" id="IPR014729">
    <property type="entry name" value="Rossmann-like_a/b/a_fold"/>
</dbReference>
<comment type="similarity">
    <text evidence="1 9 10">Belongs to the class-I aminoacyl-tRNA synthetase family.</text>
</comment>
<dbReference type="Gene3D" id="3.40.50.620">
    <property type="entry name" value="HUPs"/>
    <property type="match status" value="1"/>
</dbReference>
<dbReference type="InterPro" id="IPR001412">
    <property type="entry name" value="aa-tRNA-synth_I_CS"/>
</dbReference>
<dbReference type="SUPFAM" id="SSF47323">
    <property type="entry name" value="Anticodon-binding domain of a subclass of class I aminoacyl-tRNA synthetases"/>
    <property type="match status" value="1"/>
</dbReference>
<dbReference type="GO" id="GO:0004814">
    <property type="term" value="F:arginine-tRNA ligase activity"/>
    <property type="evidence" value="ECO:0007669"/>
    <property type="project" value="UniProtKB-UniRule"/>
</dbReference>
<comment type="catalytic activity">
    <reaction evidence="8 9">
        <text>tRNA(Arg) + L-arginine + ATP = L-arginyl-tRNA(Arg) + AMP + diphosphate</text>
        <dbReference type="Rhea" id="RHEA:20301"/>
        <dbReference type="Rhea" id="RHEA-COMP:9658"/>
        <dbReference type="Rhea" id="RHEA-COMP:9673"/>
        <dbReference type="ChEBI" id="CHEBI:30616"/>
        <dbReference type="ChEBI" id="CHEBI:32682"/>
        <dbReference type="ChEBI" id="CHEBI:33019"/>
        <dbReference type="ChEBI" id="CHEBI:78442"/>
        <dbReference type="ChEBI" id="CHEBI:78513"/>
        <dbReference type="ChEBI" id="CHEBI:456215"/>
        <dbReference type="EC" id="6.1.1.19"/>
    </reaction>
</comment>
<dbReference type="SMART" id="SM00836">
    <property type="entry name" value="DALR_1"/>
    <property type="match status" value="1"/>
</dbReference>
<keyword evidence="3 9" id="KW-0436">Ligase</keyword>
<dbReference type="PRINTS" id="PR01038">
    <property type="entry name" value="TRNASYNTHARG"/>
</dbReference>
<evidence type="ECO:0000256" key="6">
    <source>
        <dbReference type="ARBA" id="ARBA00022917"/>
    </source>
</evidence>
<keyword evidence="7 9" id="KW-0030">Aminoacyl-tRNA synthetase</keyword>
<dbReference type="InterPro" id="IPR009080">
    <property type="entry name" value="tRNAsynth_Ia_anticodon-bd"/>
</dbReference>
<evidence type="ECO:0000256" key="9">
    <source>
        <dbReference type="HAMAP-Rule" id="MF_00123"/>
    </source>
</evidence>
<dbReference type="SUPFAM" id="SSF52374">
    <property type="entry name" value="Nucleotidylyl transferase"/>
    <property type="match status" value="1"/>
</dbReference>
<dbReference type="Proteomes" id="UP000241762">
    <property type="component" value="Chromosome"/>
</dbReference>
<organism evidence="13 14">
    <name type="scientific">Candidatus Phycorickettsia trachydisci</name>
    <dbReference type="NCBI Taxonomy" id="2115978"/>
    <lineage>
        <taxon>Bacteria</taxon>
        <taxon>Pseudomonadati</taxon>
        <taxon>Pseudomonadota</taxon>
        <taxon>Alphaproteobacteria</taxon>
        <taxon>Rickettsiales</taxon>
        <taxon>Rickettsiaceae</taxon>
        <taxon>Candidatus Phycorickettsia</taxon>
    </lineage>
</organism>
<gene>
    <name evidence="9" type="primary">argS</name>
    <name evidence="13" type="ORF">phytr_1010</name>
</gene>
<reference evidence="13 14" key="1">
    <citation type="submission" date="2018-03" db="EMBL/GenBank/DDBJ databases">
        <title>A gene transfer event suggests a long-term partnership between eustigmatophyte algae and a novel lineage of endosymbiotic bacteria.</title>
        <authorList>
            <person name="Yurchenko T."/>
            <person name="Sevcikova T."/>
            <person name="Pribyl P."/>
            <person name="El Karkouri K."/>
            <person name="Klimes V."/>
            <person name="Amaral R."/>
            <person name="Zbrankova V."/>
            <person name="Kim E."/>
            <person name="Raoult D."/>
            <person name="Santos L.M.A."/>
            <person name="Elias M."/>
        </authorList>
    </citation>
    <scope>NUCLEOTIDE SEQUENCE [LARGE SCALE GENOMIC DNA]</scope>
    <source>
        <strain evidence="13">CCALA 838</strain>
    </source>
</reference>
<dbReference type="InterPro" id="IPR005148">
    <property type="entry name" value="Arg-tRNA-synth_N"/>
</dbReference>
<dbReference type="EC" id="6.1.1.19" evidence="9"/>
<evidence type="ECO:0000256" key="8">
    <source>
        <dbReference type="ARBA" id="ARBA00049339"/>
    </source>
</evidence>
<evidence type="ECO:0000259" key="12">
    <source>
        <dbReference type="SMART" id="SM01016"/>
    </source>
</evidence>
<dbReference type="SMART" id="SM01016">
    <property type="entry name" value="Arg_tRNA_synt_N"/>
    <property type="match status" value="1"/>
</dbReference>
<dbReference type="GO" id="GO:0005524">
    <property type="term" value="F:ATP binding"/>
    <property type="evidence" value="ECO:0007669"/>
    <property type="project" value="UniProtKB-UniRule"/>
</dbReference>
<dbReference type="SUPFAM" id="SSF55190">
    <property type="entry name" value="Arginyl-tRNA synthetase (ArgRS), N-terminal 'additional' domain"/>
    <property type="match status" value="1"/>
</dbReference>